<dbReference type="InterPro" id="IPR040758">
    <property type="entry name" value="PrmC_N"/>
</dbReference>
<comment type="similarity">
    <text evidence="5">Belongs to the protein N5-glutamine methyltransferase family. PrmC subfamily.</text>
</comment>
<evidence type="ECO:0000259" key="6">
    <source>
        <dbReference type="Pfam" id="PF05175"/>
    </source>
</evidence>
<dbReference type="InterPro" id="IPR002052">
    <property type="entry name" value="DNA_methylase_N6_adenine_CS"/>
</dbReference>
<dbReference type="Pfam" id="PF05175">
    <property type="entry name" value="MTS"/>
    <property type="match status" value="1"/>
</dbReference>
<dbReference type="AlphaFoldDB" id="A0A023DBF8"/>
<dbReference type="GO" id="GO:0102559">
    <property type="term" value="F:peptide chain release factor N(5)-glutamine methyltransferase activity"/>
    <property type="evidence" value="ECO:0007669"/>
    <property type="project" value="UniProtKB-EC"/>
</dbReference>
<dbReference type="InterPro" id="IPR019874">
    <property type="entry name" value="RF_methyltr_PrmC"/>
</dbReference>
<dbReference type="GO" id="GO:0003676">
    <property type="term" value="F:nucleic acid binding"/>
    <property type="evidence" value="ECO:0007669"/>
    <property type="project" value="InterPro"/>
</dbReference>
<comment type="caution">
    <text evidence="5">Lacks conserved residue(s) required for the propagation of feature annotation.</text>
</comment>
<dbReference type="EMBL" id="BAWO01000004">
    <property type="protein sequence ID" value="GAJ38417.1"/>
    <property type="molecule type" value="Genomic_DNA"/>
</dbReference>
<dbReference type="NCBIfam" id="TIGR03534">
    <property type="entry name" value="RF_mod_PrmC"/>
    <property type="match status" value="1"/>
</dbReference>
<feature type="binding site" evidence="5">
    <location>
        <begin position="126"/>
        <end position="130"/>
    </location>
    <ligand>
        <name>S-adenosyl-L-methionine</name>
        <dbReference type="ChEBI" id="CHEBI:59789"/>
    </ligand>
</feature>
<dbReference type="PROSITE" id="PS00092">
    <property type="entry name" value="N6_MTASE"/>
    <property type="match status" value="1"/>
</dbReference>
<keyword evidence="1 5" id="KW-0489">Methyltransferase</keyword>
<evidence type="ECO:0000256" key="1">
    <source>
        <dbReference type="ARBA" id="ARBA00022603"/>
    </source>
</evidence>
<dbReference type="InterPro" id="IPR029063">
    <property type="entry name" value="SAM-dependent_MTases_sf"/>
</dbReference>
<reference evidence="8 9" key="1">
    <citation type="submission" date="2014-04" db="EMBL/GenBank/DDBJ databases">
        <title>Whole genome shotgun sequence of Geobacillus caldoxylosilyticus NBRC 107762.</title>
        <authorList>
            <person name="Hosoyama A."/>
            <person name="Hosoyama Y."/>
            <person name="Katano-Makiyama Y."/>
            <person name="Tsuchikane K."/>
            <person name="Ohji S."/>
            <person name="Ichikawa N."/>
            <person name="Yamazoe A."/>
            <person name="Fujita N."/>
        </authorList>
    </citation>
    <scope>NUCLEOTIDE SEQUENCE [LARGE SCALE GENOMIC DNA]</scope>
    <source>
        <strain evidence="8 9">NBRC 107762</strain>
    </source>
</reference>
<dbReference type="NCBIfam" id="TIGR00536">
    <property type="entry name" value="hemK_fam"/>
    <property type="match status" value="1"/>
</dbReference>
<dbReference type="Gene3D" id="3.40.50.150">
    <property type="entry name" value="Vaccinia Virus protein VP39"/>
    <property type="match status" value="1"/>
</dbReference>
<comment type="caution">
    <text evidence="8">The sequence shown here is derived from an EMBL/GenBank/DDBJ whole genome shotgun (WGS) entry which is preliminary data.</text>
</comment>
<comment type="function">
    <text evidence="5">Methylates the class 1 translation termination release factors RF1/PrfA and RF2/PrfB on the glutamine residue of the universally conserved GGQ motif.</text>
</comment>
<gene>
    <name evidence="8" type="primary">hemK</name>
    <name evidence="5" type="synonym">prmC</name>
    <name evidence="8" type="ORF">GCA01S_004_00170</name>
</gene>
<feature type="domain" description="Release factor glutamine methyltransferase N-terminal" evidence="7">
    <location>
        <begin position="8"/>
        <end position="77"/>
    </location>
</feature>
<evidence type="ECO:0000259" key="7">
    <source>
        <dbReference type="Pfam" id="PF17827"/>
    </source>
</evidence>
<evidence type="ECO:0000313" key="8">
    <source>
        <dbReference type="EMBL" id="GAJ38417.1"/>
    </source>
</evidence>
<dbReference type="Proteomes" id="UP000023561">
    <property type="component" value="Unassembled WGS sequence"/>
</dbReference>
<evidence type="ECO:0000313" key="9">
    <source>
        <dbReference type="Proteomes" id="UP000023561"/>
    </source>
</evidence>
<dbReference type="PANTHER" id="PTHR18895">
    <property type="entry name" value="HEMK METHYLTRANSFERASE"/>
    <property type="match status" value="1"/>
</dbReference>
<organism evidence="8 9">
    <name type="scientific">Parageobacillus caldoxylosilyticus NBRC 107762</name>
    <dbReference type="NCBI Taxonomy" id="1220594"/>
    <lineage>
        <taxon>Bacteria</taxon>
        <taxon>Bacillati</taxon>
        <taxon>Bacillota</taxon>
        <taxon>Bacilli</taxon>
        <taxon>Bacillales</taxon>
        <taxon>Anoxybacillaceae</taxon>
        <taxon>Saccharococcus</taxon>
    </lineage>
</organism>
<proteinExistence type="inferred from homology"/>
<accession>A0A023DBF8</accession>
<keyword evidence="3 5" id="KW-0949">S-adenosyl-L-methionine</keyword>
<keyword evidence="2 5" id="KW-0808">Transferase</keyword>
<evidence type="ECO:0000256" key="4">
    <source>
        <dbReference type="ARBA" id="ARBA00048391"/>
    </source>
</evidence>
<dbReference type="SUPFAM" id="SSF53335">
    <property type="entry name" value="S-adenosyl-L-methionine-dependent methyltransferases"/>
    <property type="match status" value="1"/>
</dbReference>
<dbReference type="InterPro" id="IPR007848">
    <property type="entry name" value="Small_mtfrase_dom"/>
</dbReference>
<protein>
    <recommendedName>
        <fullName evidence="5">Release factor glutamine methyltransferase</fullName>
        <shortName evidence="5">RF MTase</shortName>
        <ecNumber evidence="5">2.1.1.297</ecNumber>
    </recommendedName>
    <alternativeName>
        <fullName evidence="5">N5-glutamine methyltransferase PrmC</fullName>
    </alternativeName>
    <alternativeName>
        <fullName evidence="5">Protein-(glutamine-N5) MTase PrmC</fullName>
    </alternativeName>
    <alternativeName>
        <fullName evidence="5">Protein-glutamine N-methyltransferase PrmC</fullName>
    </alternativeName>
</protein>
<sequence length="288" mass="32005">MMHRNIYEVLTWASSFLKQHGKEERVAELLLCHHLRLTRAQLLARLRDPIDGSVHQSFMADVHKHVYEHVPVQHLIGYEHFYGRPFLVNRHVLIPRPETEELVQGVLTRISHLFPDNHQLDVVDVGTGSGAIAVTLALENPALRVTAIDISREALRVAAQNAERLGAKVAFLRGDLLQPLIEANRKVDVVVSNPPYIPEGDIALLSPIVKDHEPFAALAGGEDGLAFYRRFARELPLVLKERALVAFEVGAGQGEAVAALLKEAFPPANVEVAFDINGKDRMVYATLQ</sequence>
<dbReference type="HAMAP" id="MF_02126">
    <property type="entry name" value="RF_methyltr_PrmC"/>
    <property type="match status" value="1"/>
</dbReference>
<comment type="catalytic activity">
    <reaction evidence="4 5">
        <text>L-glutaminyl-[peptide chain release factor] + S-adenosyl-L-methionine = N(5)-methyl-L-glutaminyl-[peptide chain release factor] + S-adenosyl-L-homocysteine + H(+)</text>
        <dbReference type="Rhea" id="RHEA:42896"/>
        <dbReference type="Rhea" id="RHEA-COMP:10271"/>
        <dbReference type="Rhea" id="RHEA-COMP:10272"/>
        <dbReference type="ChEBI" id="CHEBI:15378"/>
        <dbReference type="ChEBI" id="CHEBI:30011"/>
        <dbReference type="ChEBI" id="CHEBI:57856"/>
        <dbReference type="ChEBI" id="CHEBI:59789"/>
        <dbReference type="ChEBI" id="CHEBI:61891"/>
        <dbReference type="EC" id="2.1.1.297"/>
    </reaction>
</comment>
<feature type="binding site" evidence="5">
    <location>
        <position position="149"/>
    </location>
    <ligand>
        <name>S-adenosyl-L-methionine</name>
        <dbReference type="ChEBI" id="CHEBI:59789"/>
    </ligand>
</feature>
<feature type="domain" description="Methyltransferase small" evidence="6">
    <location>
        <begin position="114"/>
        <end position="197"/>
    </location>
</feature>
<dbReference type="Pfam" id="PF17827">
    <property type="entry name" value="PrmC_N"/>
    <property type="match status" value="1"/>
</dbReference>
<dbReference type="CDD" id="cd02440">
    <property type="entry name" value="AdoMet_MTases"/>
    <property type="match status" value="1"/>
</dbReference>
<evidence type="ECO:0000256" key="5">
    <source>
        <dbReference type="HAMAP-Rule" id="MF_02126"/>
    </source>
</evidence>
<dbReference type="GO" id="GO:0032259">
    <property type="term" value="P:methylation"/>
    <property type="evidence" value="ECO:0007669"/>
    <property type="project" value="UniProtKB-KW"/>
</dbReference>
<dbReference type="Gene3D" id="1.10.8.10">
    <property type="entry name" value="DNA helicase RuvA subunit, C-terminal domain"/>
    <property type="match status" value="1"/>
</dbReference>
<dbReference type="EC" id="2.1.1.297" evidence="5"/>
<name>A0A023DBF8_9BACL</name>
<evidence type="ECO:0000256" key="2">
    <source>
        <dbReference type="ARBA" id="ARBA00022679"/>
    </source>
</evidence>
<keyword evidence="9" id="KW-1185">Reference proteome</keyword>
<feature type="binding site" evidence="5">
    <location>
        <position position="193"/>
    </location>
    <ligand>
        <name>S-adenosyl-L-methionine</name>
        <dbReference type="ChEBI" id="CHEBI:59789"/>
    </ligand>
</feature>
<dbReference type="InterPro" id="IPR050320">
    <property type="entry name" value="N5-glutamine_MTase"/>
</dbReference>
<dbReference type="PANTHER" id="PTHR18895:SF74">
    <property type="entry name" value="MTRF1L RELEASE FACTOR GLUTAMINE METHYLTRANSFERASE"/>
    <property type="match status" value="1"/>
</dbReference>
<feature type="binding site" evidence="5">
    <location>
        <begin position="193"/>
        <end position="196"/>
    </location>
    <ligand>
        <name>substrate</name>
    </ligand>
</feature>
<dbReference type="InterPro" id="IPR004556">
    <property type="entry name" value="HemK-like"/>
</dbReference>
<evidence type="ECO:0000256" key="3">
    <source>
        <dbReference type="ARBA" id="ARBA00022691"/>
    </source>
</evidence>